<reference evidence="1" key="1">
    <citation type="submission" date="2018-05" db="EMBL/GenBank/DDBJ databases">
        <authorList>
            <person name="Lanie J.A."/>
            <person name="Ng W.-L."/>
            <person name="Kazmierczak K.M."/>
            <person name="Andrzejewski T.M."/>
            <person name="Davidsen T.M."/>
            <person name="Wayne K.J."/>
            <person name="Tettelin H."/>
            <person name="Glass J.I."/>
            <person name="Rusch D."/>
            <person name="Podicherti R."/>
            <person name="Tsui H.-C.T."/>
            <person name="Winkler M.E."/>
        </authorList>
    </citation>
    <scope>NUCLEOTIDE SEQUENCE</scope>
</reference>
<gene>
    <name evidence="1" type="ORF">METZ01_LOCUS449495</name>
</gene>
<evidence type="ECO:0000313" key="1">
    <source>
        <dbReference type="EMBL" id="SVD96641.1"/>
    </source>
</evidence>
<dbReference type="GO" id="GO:0042403">
    <property type="term" value="P:thyroid hormone metabolic process"/>
    <property type="evidence" value="ECO:0007669"/>
    <property type="project" value="TreeGrafter"/>
</dbReference>
<protein>
    <recommendedName>
        <fullName evidence="2">Deiodinase</fullName>
    </recommendedName>
</protein>
<dbReference type="Pfam" id="PF00837">
    <property type="entry name" value="T4_deiodinase"/>
    <property type="match status" value="1"/>
</dbReference>
<organism evidence="1">
    <name type="scientific">marine metagenome</name>
    <dbReference type="NCBI Taxonomy" id="408172"/>
    <lineage>
        <taxon>unclassified sequences</taxon>
        <taxon>metagenomes</taxon>
        <taxon>ecological metagenomes</taxon>
    </lineage>
</organism>
<dbReference type="EMBL" id="UINC01185098">
    <property type="protein sequence ID" value="SVD96641.1"/>
    <property type="molecule type" value="Genomic_DNA"/>
</dbReference>
<name>A0A382ZMF9_9ZZZZ</name>
<dbReference type="PANTHER" id="PTHR11781">
    <property type="entry name" value="IODOTHYRONINE DEIODINASE"/>
    <property type="match status" value="1"/>
</dbReference>
<sequence>VRLIEISKELEDQAEFCCVYIKEAHPLDGWVLPDNTLEGIEVDSPDTKEERAAIAATCMLRYNFPFRMVLDSMTDEAEEKYRSEPDRLYVIDAEGKVAWKSGLGPFYFDVEGWYEALKKEV</sequence>
<dbReference type="InterPro" id="IPR000643">
    <property type="entry name" value="Iodothyronine_deiodinase"/>
</dbReference>
<dbReference type="Gene3D" id="3.40.30.10">
    <property type="entry name" value="Glutaredoxin"/>
    <property type="match status" value="1"/>
</dbReference>
<evidence type="ECO:0008006" key="2">
    <source>
        <dbReference type="Google" id="ProtNLM"/>
    </source>
</evidence>
<feature type="non-terminal residue" evidence="1">
    <location>
        <position position="1"/>
    </location>
</feature>
<dbReference type="PANTHER" id="PTHR11781:SF22">
    <property type="entry name" value="TYPE I IODOTHYRONINE DEIODINASE"/>
    <property type="match status" value="1"/>
</dbReference>
<dbReference type="AlphaFoldDB" id="A0A382ZMF9"/>
<proteinExistence type="predicted"/>
<accession>A0A382ZMF9</accession>
<dbReference type="GO" id="GO:0004800">
    <property type="term" value="F:thyroxine 5'-deiodinase activity"/>
    <property type="evidence" value="ECO:0007669"/>
    <property type="project" value="InterPro"/>
</dbReference>